<sequence>MGIAMLRRIVRQAPRQRPRMMLPRDLARQQQQCWLSSSVVTGIDKNKSSIATTVQTKDVVDCYSAKSRVDRKIPLIAGGSNGSSINATGSTSRKYPQLPAINLHEDEFPPSGKENIPWMAVRRILRMAAIKVFWEPPTLHLLAASACATLTVGMVEASLMVQPDLFWTVDSATFMTRYAVEQLFPSVVWETQEASVVATALGMDPTVILNDLSGKTTVSANLLLQTHFLGTSRYFFAGFMMIAQILRAGSISVQALEDYESRIRNGREPPFLPATGGLVVRLCGRDSHVSEVSLARMGRHFWPVLEDPERVQFLVWKHSAGKRRPVYWCVRHHYASRYGWDRFPASADCFLRSVKGEKILVLEADATNGNDPLTIGDMALDLNLDDASQGFRRILALYTKQGLIPGRDFQALRVYLGNSMETYTTGGGHHYTLRHRIRYAKEMDVLIDARAPVLQKILEWCEKVAKDGKILFQTSSPEYFLNLKSLLQEYGYELYDPLDLRMLHKLRQQDETSATAFSLTPTKADDKKKGKSAISLTVDSTKVDPASFQSSMLTGGNNEMDDGAFLHSYFWGSPPTKEEQVVKNSEMLRTVTKLARLPRLVHMRTTAETVNAIEAMIIAGEVDASSCCVLIDRQEMVASLEESLASLPGFVRQRRHSWTRQTSNEDATKTATAATNRSGLQIICSSSIHDDVLRQVRTWARMGYNAAEIQREIDVQYLELLSKSHSVQRQVRDTAGGETQQQSSKTTTTSSEGDGLTNNKEETKVPSVHPDVPPET</sequence>
<dbReference type="AlphaFoldDB" id="A0A7S3KZ20"/>
<gene>
    <name evidence="2" type="ORF">ACOF00016_LOCUS3595</name>
</gene>
<protein>
    <submittedName>
        <fullName evidence="2">Uncharacterized protein</fullName>
    </submittedName>
</protein>
<evidence type="ECO:0000313" key="2">
    <source>
        <dbReference type="EMBL" id="CAE0405585.1"/>
    </source>
</evidence>
<reference evidence="2" key="1">
    <citation type="submission" date="2021-01" db="EMBL/GenBank/DDBJ databases">
        <authorList>
            <person name="Corre E."/>
            <person name="Pelletier E."/>
            <person name="Niang G."/>
            <person name="Scheremetjew M."/>
            <person name="Finn R."/>
            <person name="Kale V."/>
            <person name="Holt S."/>
            <person name="Cochrane G."/>
            <person name="Meng A."/>
            <person name="Brown T."/>
            <person name="Cohen L."/>
        </authorList>
    </citation>
    <scope>NUCLEOTIDE SEQUENCE</scope>
    <source>
        <strain evidence="2">CCMP127</strain>
    </source>
</reference>
<accession>A0A7S3KZ20</accession>
<dbReference type="EMBL" id="HBIM01004204">
    <property type="protein sequence ID" value="CAE0405585.1"/>
    <property type="molecule type" value="Transcribed_RNA"/>
</dbReference>
<proteinExistence type="predicted"/>
<feature type="region of interest" description="Disordered" evidence="1">
    <location>
        <begin position="729"/>
        <end position="776"/>
    </location>
</feature>
<name>A0A7S3KZ20_9STRA</name>
<dbReference type="InterPro" id="IPR046627">
    <property type="entry name" value="DUF6739"/>
</dbReference>
<feature type="compositionally biased region" description="Low complexity" evidence="1">
    <location>
        <begin position="739"/>
        <end position="751"/>
    </location>
</feature>
<dbReference type="Pfam" id="PF20524">
    <property type="entry name" value="DUF6739"/>
    <property type="match status" value="2"/>
</dbReference>
<evidence type="ECO:0000256" key="1">
    <source>
        <dbReference type="SAM" id="MobiDB-lite"/>
    </source>
</evidence>
<organism evidence="2">
    <name type="scientific">Amphora coffeiformis</name>
    <dbReference type="NCBI Taxonomy" id="265554"/>
    <lineage>
        <taxon>Eukaryota</taxon>
        <taxon>Sar</taxon>
        <taxon>Stramenopiles</taxon>
        <taxon>Ochrophyta</taxon>
        <taxon>Bacillariophyta</taxon>
        <taxon>Bacillariophyceae</taxon>
        <taxon>Bacillariophycidae</taxon>
        <taxon>Thalassiophysales</taxon>
        <taxon>Catenulaceae</taxon>
        <taxon>Amphora</taxon>
    </lineage>
</organism>